<dbReference type="PROSITE" id="PS50853">
    <property type="entry name" value="FN3"/>
    <property type="match status" value="2"/>
</dbReference>
<sequence>MNGLILLVIAGNFAVLGSSNLLQPPRFVEEPSAVIALRKSTVQINCSTIATPVARTIWLKDGARIKPDDRHVVLTSGALRIQSVQGRRKGFGNDEGVYQCLASNRAGTVASRKVTLHIAVLSRKFEEQPQSINAWEGTTARFSCKVKKAYPAPSISWEHNGQVIVPSKRHVVLPNGALQIHNVQQVDQGTYQCVASNIARIRRSNTATLTVQQVLWQGRIAPTAFLPKVKVIYLGTYCSFIKTKSSKQPNFTTIPSNTSVISGEEAVLECIATGVPVPTVQWKKVGGADRAYDYSLAKPGGCNLRIRSASPKDGGEYMCIVSASGRSMTHSTFLSVQGRLVDLDFFVVCNFRRVFFLPSVYSKPPHFINTPKLPKGLLDIGATLTLQCSATGVPPPRITWLKNGKELVGNQRQSGINNDLVIQSLSTKDSGVYQCFAENDIGSVQTSTRVLVRRSGKLNTYPPLNVTGVGISSEEVNISWLPPRGPEQVLAYSINYQPADKSSKELQVVLAKDFTSEVIRSLSGFTKYTFYVTPFFTKGQGLNSEVITVQTLPGKPSTSPGNIVLNSLTPDSIDVSWDPPPKRYRNGILTSYIIKYHNKSISETILLPSSMQKKTISGLASGEVYMVQVAAATKMGW</sequence>
<feature type="domain" description="Fibronectin type-III" evidence="13">
    <location>
        <begin position="559"/>
        <end position="637"/>
    </location>
</feature>
<dbReference type="InterPro" id="IPR003598">
    <property type="entry name" value="Ig_sub2"/>
</dbReference>
<dbReference type="Proteomes" id="UP000001593">
    <property type="component" value="Unassembled WGS sequence"/>
</dbReference>
<evidence type="ECO:0000256" key="9">
    <source>
        <dbReference type="ARBA" id="ARBA00023180"/>
    </source>
</evidence>
<evidence type="ECO:0000256" key="7">
    <source>
        <dbReference type="ARBA" id="ARBA00023157"/>
    </source>
</evidence>
<dbReference type="GO" id="GO:0016020">
    <property type="term" value="C:membrane"/>
    <property type="evidence" value="ECO:0007669"/>
    <property type="project" value="UniProtKB-SubCell"/>
</dbReference>
<dbReference type="PROSITE" id="PS50835">
    <property type="entry name" value="IG_LIKE"/>
    <property type="match status" value="4"/>
</dbReference>
<dbReference type="Pfam" id="PF13927">
    <property type="entry name" value="Ig_3"/>
    <property type="match status" value="2"/>
</dbReference>
<dbReference type="SUPFAM" id="SSF49265">
    <property type="entry name" value="Fibronectin type III"/>
    <property type="match status" value="1"/>
</dbReference>
<evidence type="ECO:0000313" key="15">
    <source>
        <dbReference type="Proteomes" id="UP000001593"/>
    </source>
</evidence>
<dbReference type="FunCoup" id="A7S4D5">
    <property type="interactions" value="10"/>
</dbReference>
<evidence type="ECO:0000256" key="5">
    <source>
        <dbReference type="ARBA" id="ARBA00022989"/>
    </source>
</evidence>
<feature type="domain" description="Ig-like" evidence="12">
    <location>
        <begin position="123"/>
        <end position="210"/>
    </location>
</feature>
<dbReference type="InterPro" id="IPR007110">
    <property type="entry name" value="Ig-like_dom"/>
</dbReference>
<dbReference type="InterPro" id="IPR036179">
    <property type="entry name" value="Ig-like_dom_sf"/>
</dbReference>
<evidence type="ECO:0000259" key="12">
    <source>
        <dbReference type="PROSITE" id="PS50835"/>
    </source>
</evidence>
<dbReference type="Gene3D" id="2.60.40.10">
    <property type="entry name" value="Immunoglobulins"/>
    <property type="match status" value="6"/>
</dbReference>
<keyword evidence="6" id="KW-0472">Membrane</keyword>
<evidence type="ECO:0000256" key="2">
    <source>
        <dbReference type="ARBA" id="ARBA00022692"/>
    </source>
</evidence>
<evidence type="ECO:0000256" key="10">
    <source>
        <dbReference type="ARBA" id="ARBA00023319"/>
    </source>
</evidence>
<keyword evidence="10" id="KW-0393">Immunoglobulin domain</keyword>
<dbReference type="SMART" id="SM00409">
    <property type="entry name" value="IG"/>
    <property type="match status" value="4"/>
</dbReference>
<name>A7S4D5_NEMVE</name>
<organism evidence="14 15">
    <name type="scientific">Nematostella vectensis</name>
    <name type="common">Starlet sea anemone</name>
    <dbReference type="NCBI Taxonomy" id="45351"/>
    <lineage>
        <taxon>Eukaryota</taxon>
        <taxon>Metazoa</taxon>
        <taxon>Cnidaria</taxon>
        <taxon>Anthozoa</taxon>
        <taxon>Hexacorallia</taxon>
        <taxon>Actiniaria</taxon>
        <taxon>Edwardsiidae</taxon>
        <taxon>Nematostella</taxon>
    </lineage>
</organism>
<evidence type="ECO:0000256" key="11">
    <source>
        <dbReference type="SAM" id="SignalP"/>
    </source>
</evidence>
<reference evidence="14 15" key="1">
    <citation type="journal article" date="2007" name="Science">
        <title>Sea anemone genome reveals ancestral eumetazoan gene repertoire and genomic organization.</title>
        <authorList>
            <person name="Putnam N.H."/>
            <person name="Srivastava M."/>
            <person name="Hellsten U."/>
            <person name="Dirks B."/>
            <person name="Chapman J."/>
            <person name="Salamov A."/>
            <person name="Terry A."/>
            <person name="Shapiro H."/>
            <person name="Lindquist E."/>
            <person name="Kapitonov V.V."/>
            <person name="Jurka J."/>
            <person name="Genikhovich G."/>
            <person name="Grigoriev I.V."/>
            <person name="Lucas S.M."/>
            <person name="Steele R.E."/>
            <person name="Finnerty J.R."/>
            <person name="Technau U."/>
            <person name="Martindale M.Q."/>
            <person name="Rokhsar D.S."/>
        </authorList>
    </citation>
    <scope>NUCLEOTIDE SEQUENCE [LARGE SCALE GENOMIC DNA]</scope>
    <source>
        <strain evidence="15">CH2 X CH6</strain>
    </source>
</reference>
<dbReference type="Pfam" id="PF07679">
    <property type="entry name" value="I-set"/>
    <property type="match status" value="2"/>
</dbReference>
<evidence type="ECO:0000256" key="1">
    <source>
        <dbReference type="ARBA" id="ARBA00004167"/>
    </source>
</evidence>
<keyword evidence="5" id="KW-1133">Transmembrane helix</keyword>
<dbReference type="SUPFAM" id="SSF48726">
    <property type="entry name" value="Immunoglobulin"/>
    <property type="match status" value="4"/>
</dbReference>
<protein>
    <submittedName>
        <fullName evidence="14">Uncharacterized protein</fullName>
    </submittedName>
</protein>
<feature type="domain" description="Ig-like" evidence="12">
    <location>
        <begin position="25"/>
        <end position="115"/>
    </location>
</feature>
<feature type="domain" description="Ig-like" evidence="12">
    <location>
        <begin position="365"/>
        <end position="451"/>
    </location>
</feature>
<dbReference type="HOGENOM" id="CLU_018612_2_1_1"/>
<keyword evidence="8" id="KW-0675">Receptor</keyword>
<dbReference type="FunFam" id="2.60.40.10:FF:000016">
    <property type="entry name" value="Fibroblast growth factor receptor"/>
    <property type="match status" value="1"/>
</dbReference>
<feature type="non-terminal residue" evidence="14">
    <location>
        <position position="1"/>
    </location>
</feature>
<dbReference type="SMART" id="SM00408">
    <property type="entry name" value="IGc2"/>
    <property type="match status" value="4"/>
</dbReference>
<dbReference type="PANTHER" id="PTHR44170">
    <property type="entry name" value="PROTEIN SIDEKICK"/>
    <property type="match status" value="1"/>
</dbReference>
<dbReference type="Pfam" id="PF00041">
    <property type="entry name" value="fn3"/>
    <property type="match status" value="2"/>
</dbReference>
<evidence type="ECO:0000256" key="8">
    <source>
        <dbReference type="ARBA" id="ARBA00023170"/>
    </source>
</evidence>
<keyword evidence="15" id="KW-1185">Reference proteome</keyword>
<dbReference type="PANTHER" id="PTHR44170:SF54">
    <property type="entry name" value="FI24025P1"/>
    <property type="match status" value="1"/>
</dbReference>
<dbReference type="InterPro" id="IPR003961">
    <property type="entry name" value="FN3_dom"/>
</dbReference>
<dbReference type="InterPro" id="IPR013783">
    <property type="entry name" value="Ig-like_fold"/>
</dbReference>
<evidence type="ECO:0000313" key="14">
    <source>
        <dbReference type="EMBL" id="EDO41500.1"/>
    </source>
</evidence>
<dbReference type="FunFam" id="2.60.40.10:FF:000032">
    <property type="entry name" value="palladin isoform X1"/>
    <property type="match status" value="1"/>
</dbReference>
<accession>A7S4D5</accession>
<dbReference type="eggNOG" id="KOG4221">
    <property type="taxonomic scope" value="Eukaryota"/>
</dbReference>
<dbReference type="InParanoid" id="A7S4D5"/>
<dbReference type="InterPro" id="IPR003599">
    <property type="entry name" value="Ig_sub"/>
</dbReference>
<feature type="domain" description="Ig-like" evidence="12">
    <location>
        <begin position="249"/>
        <end position="335"/>
    </location>
</feature>
<evidence type="ECO:0000256" key="4">
    <source>
        <dbReference type="ARBA" id="ARBA00022737"/>
    </source>
</evidence>
<keyword evidence="9" id="KW-0325">Glycoprotein</keyword>
<dbReference type="AlphaFoldDB" id="A7S4D5"/>
<dbReference type="SMART" id="SM00060">
    <property type="entry name" value="FN3"/>
    <property type="match status" value="2"/>
</dbReference>
<comment type="subcellular location">
    <subcellularLocation>
        <location evidence="1">Membrane</location>
        <topology evidence="1">Single-pass membrane protein</topology>
    </subcellularLocation>
</comment>
<evidence type="ECO:0000259" key="13">
    <source>
        <dbReference type="PROSITE" id="PS50853"/>
    </source>
</evidence>
<dbReference type="STRING" id="45351.A7S4D5"/>
<dbReference type="InterPro" id="IPR013098">
    <property type="entry name" value="Ig_I-set"/>
</dbReference>
<feature type="chain" id="PRO_5002714733" evidence="11">
    <location>
        <begin position="19"/>
        <end position="637"/>
    </location>
</feature>
<dbReference type="OMA" id="SINAWEG"/>
<keyword evidence="7" id="KW-1015">Disulfide bond</keyword>
<dbReference type="EMBL" id="DS469577">
    <property type="protein sequence ID" value="EDO41500.1"/>
    <property type="molecule type" value="Genomic_DNA"/>
</dbReference>
<gene>
    <name evidence="14" type="ORF">NEMVEDRAFT_v1g185528</name>
</gene>
<dbReference type="FunFam" id="2.60.40.10:FF:000930">
    <property type="entry name" value="immunoglobulin superfamily DCC subclass member 3"/>
    <property type="match status" value="1"/>
</dbReference>
<dbReference type="InterPro" id="IPR036116">
    <property type="entry name" value="FN3_sf"/>
</dbReference>
<evidence type="ECO:0000256" key="3">
    <source>
        <dbReference type="ARBA" id="ARBA00022729"/>
    </source>
</evidence>
<feature type="signal peptide" evidence="11">
    <location>
        <begin position="1"/>
        <end position="18"/>
    </location>
</feature>
<dbReference type="CDD" id="cd00063">
    <property type="entry name" value="FN3"/>
    <property type="match status" value="2"/>
</dbReference>
<keyword evidence="3 11" id="KW-0732">Signal</keyword>
<evidence type="ECO:0000256" key="6">
    <source>
        <dbReference type="ARBA" id="ARBA00023136"/>
    </source>
</evidence>
<keyword evidence="2" id="KW-0812">Transmembrane</keyword>
<proteinExistence type="predicted"/>
<keyword evidence="4" id="KW-0677">Repeat</keyword>
<feature type="domain" description="Fibronectin type-III" evidence="13">
    <location>
        <begin position="462"/>
        <end position="554"/>
    </location>
</feature>